<protein>
    <recommendedName>
        <fullName evidence="7">5'-nucleotidase</fullName>
    </recommendedName>
</protein>
<dbReference type="GO" id="GO:0008253">
    <property type="term" value="F:5'-nucleotidase activity"/>
    <property type="evidence" value="ECO:0007669"/>
    <property type="project" value="TreeGrafter"/>
</dbReference>
<comment type="similarity">
    <text evidence="1">Belongs to the 5'(3')-deoxyribonucleotidase family.</text>
</comment>
<dbReference type="PANTHER" id="PTHR12103">
    <property type="entry name" value="5'-NUCLEOTIDASE DOMAIN-CONTAINING"/>
    <property type="match status" value="1"/>
</dbReference>
<evidence type="ECO:0000313" key="6">
    <source>
        <dbReference type="Proteomes" id="UP001196413"/>
    </source>
</evidence>
<dbReference type="InterPro" id="IPR036412">
    <property type="entry name" value="HAD-like_sf"/>
</dbReference>
<evidence type="ECO:0000256" key="2">
    <source>
        <dbReference type="ARBA" id="ARBA00022723"/>
    </source>
</evidence>
<dbReference type="Pfam" id="PF05761">
    <property type="entry name" value="5_nucleotid"/>
    <property type="match status" value="1"/>
</dbReference>
<keyword evidence="4" id="KW-0460">Magnesium</keyword>
<evidence type="ECO:0000256" key="3">
    <source>
        <dbReference type="ARBA" id="ARBA00022801"/>
    </source>
</evidence>
<accession>A0AAD5LW73</accession>
<dbReference type="EMBL" id="JAHQIW010000354">
    <property type="protein sequence ID" value="KAJ1347610.1"/>
    <property type="molecule type" value="Genomic_DNA"/>
</dbReference>
<evidence type="ECO:0000256" key="4">
    <source>
        <dbReference type="ARBA" id="ARBA00022842"/>
    </source>
</evidence>
<dbReference type="GO" id="GO:0046872">
    <property type="term" value="F:metal ion binding"/>
    <property type="evidence" value="ECO:0007669"/>
    <property type="project" value="UniProtKB-KW"/>
</dbReference>
<organism evidence="5 6">
    <name type="scientific">Parelaphostrongylus tenuis</name>
    <name type="common">Meningeal worm</name>
    <dbReference type="NCBI Taxonomy" id="148309"/>
    <lineage>
        <taxon>Eukaryota</taxon>
        <taxon>Metazoa</taxon>
        <taxon>Ecdysozoa</taxon>
        <taxon>Nematoda</taxon>
        <taxon>Chromadorea</taxon>
        <taxon>Rhabditida</taxon>
        <taxon>Rhabditina</taxon>
        <taxon>Rhabditomorpha</taxon>
        <taxon>Strongyloidea</taxon>
        <taxon>Metastrongylidae</taxon>
        <taxon>Parelaphostrongylus</taxon>
    </lineage>
</organism>
<dbReference type="PANTHER" id="PTHR12103:SF15">
    <property type="entry name" value="CYTOSOLIC PURINE 5'-NUCLEOTIDASE"/>
    <property type="match status" value="1"/>
</dbReference>
<dbReference type="InterPro" id="IPR023214">
    <property type="entry name" value="HAD_sf"/>
</dbReference>
<sequence length="65" mass="7801">MSLNYCREFDKLAFFRVFVNRSLRMEKINFFGFDMDYTLIQYKSPDLEILAFDMAVQRLIDMGVS</sequence>
<keyword evidence="6" id="KW-1185">Reference proteome</keyword>
<dbReference type="AlphaFoldDB" id="A0AAD5LW73"/>
<name>A0AAD5LW73_PARTN</name>
<dbReference type="SUPFAM" id="SSF56784">
    <property type="entry name" value="HAD-like"/>
    <property type="match status" value="1"/>
</dbReference>
<proteinExistence type="inferred from homology"/>
<dbReference type="InterPro" id="IPR008380">
    <property type="entry name" value="HAD-SF_hydro_IG_5-nucl"/>
</dbReference>
<evidence type="ECO:0000313" key="5">
    <source>
        <dbReference type="EMBL" id="KAJ1347610.1"/>
    </source>
</evidence>
<dbReference type="Gene3D" id="3.40.50.1000">
    <property type="entry name" value="HAD superfamily/HAD-like"/>
    <property type="match status" value="1"/>
</dbReference>
<gene>
    <name evidence="5" type="ORF">KIN20_002709</name>
</gene>
<keyword evidence="2" id="KW-0479">Metal-binding</keyword>
<evidence type="ECO:0000256" key="1">
    <source>
        <dbReference type="ARBA" id="ARBA00009589"/>
    </source>
</evidence>
<keyword evidence="3" id="KW-0378">Hydrolase</keyword>
<evidence type="ECO:0008006" key="7">
    <source>
        <dbReference type="Google" id="ProtNLM"/>
    </source>
</evidence>
<comment type="caution">
    <text evidence="5">The sequence shown here is derived from an EMBL/GenBank/DDBJ whole genome shotgun (WGS) entry which is preliminary data.</text>
</comment>
<dbReference type="Proteomes" id="UP001196413">
    <property type="component" value="Unassembled WGS sequence"/>
</dbReference>
<reference evidence="5" key="1">
    <citation type="submission" date="2021-06" db="EMBL/GenBank/DDBJ databases">
        <title>Parelaphostrongylus tenuis whole genome reference sequence.</title>
        <authorList>
            <person name="Garwood T.J."/>
            <person name="Larsen P.A."/>
            <person name="Fountain-Jones N.M."/>
            <person name="Garbe J.R."/>
            <person name="Macchietto M.G."/>
            <person name="Kania S.A."/>
            <person name="Gerhold R.W."/>
            <person name="Richards J.E."/>
            <person name="Wolf T.M."/>
        </authorList>
    </citation>
    <scope>NUCLEOTIDE SEQUENCE</scope>
    <source>
        <strain evidence="5">MNPRO001-30</strain>
        <tissue evidence="5">Meninges</tissue>
    </source>
</reference>